<reference evidence="2 3" key="1">
    <citation type="journal article" date="2020" name="ISME J.">
        <title>Comparative genomics reveals insights into cyanobacterial evolution and habitat adaptation.</title>
        <authorList>
            <person name="Chen M.Y."/>
            <person name="Teng W.K."/>
            <person name="Zhao L."/>
            <person name="Hu C.X."/>
            <person name="Zhou Y.K."/>
            <person name="Han B.P."/>
            <person name="Song L.R."/>
            <person name="Shu W.S."/>
        </authorList>
    </citation>
    <scope>NUCLEOTIDE SEQUENCE [LARGE SCALE GENOMIC DNA]</scope>
    <source>
        <strain evidence="2 3">FACHB-393</strain>
    </source>
</reference>
<dbReference type="Proteomes" id="UP000643580">
    <property type="component" value="Unassembled WGS sequence"/>
</dbReference>
<feature type="region of interest" description="Disordered" evidence="1">
    <location>
        <begin position="193"/>
        <end position="216"/>
    </location>
</feature>
<proteinExistence type="predicted"/>
<organism evidence="2 3">
    <name type="scientific">Nostoc foliaceum FACHB-393</name>
    <dbReference type="NCBI Taxonomy" id="2692915"/>
    <lineage>
        <taxon>Bacteria</taxon>
        <taxon>Bacillati</taxon>
        <taxon>Cyanobacteriota</taxon>
        <taxon>Cyanophyceae</taxon>
        <taxon>Nostocales</taxon>
        <taxon>Nostocaceae</taxon>
        <taxon>Nostoc</taxon>
        <taxon>Nostoc foliaceum</taxon>
    </lineage>
</organism>
<keyword evidence="3" id="KW-1185">Reference proteome</keyword>
<evidence type="ECO:0000313" key="3">
    <source>
        <dbReference type="Proteomes" id="UP000643580"/>
    </source>
</evidence>
<protein>
    <submittedName>
        <fullName evidence="2">Uncharacterized protein</fullName>
    </submittedName>
</protein>
<sequence>MKQYWEQLEKDGSSHETIAQGHLEFQSKIQQTGKLTIGEQRELYQQIQNQAWSEINHNGRTDIVLPSLAYIVNDLRSQVLTETQPQFSSDPKRDTPVPLHPEIASHWQGLETNKTWSSVANQYNNPLREKLSKTGKLTIGEQRELYQKILLQSQFEQHNKGQTNISLPPLNDVIQDLLNSRSQVINNTYTPKVEVHSQKSHTPQQPTTTNSQELEL</sequence>
<comment type="caution">
    <text evidence="2">The sequence shown here is derived from an EMBL/GenBank/DDBJ whole genome shotgun (WGS) entry which is preliminary data.</text>
</comment>
<name>A0ABR8IEZ8_9NOSO</name>
<evidence type="ECO:0000313" key="2">
    <source>
        <dbReference type="EMBL" id="MBD2649814.1"/>
    </source>
</evidence>
<feature type="compositionally biased region" description="Polar residues" evidence="1">
    <location>
        <begin position="200"/>
        <end position="216"/>
    </location>
</feature>
<dbReference type="EMBL" id="JACJTD010000044">
    <property type="protein sequence ID" value="MBD2649814.1"/>
    <property type="molecule type" value="Genomic_DNA"/>
</dbReference>
<evidence type="ECO:0000256" key="1">
    <source>
        <dbReference type="SAM" id="MobiDB-lite"/>
    </source>
</evidence>
<accession>A0ABR8IEZ8</accession>
<gene>
    <name evidence="2" type="ORF">H6G92_26975</name>
</gene>